<dbReference type="InterPro" id="IPR007208">
    <property type="entry name" value="MrpF/PhaF-like"/>
</dbReference>
<comment type="caution">
    <text evidence="7">The sequence shown here is derived from an EMBL/GenBank/DDBJ whole genome shotgun (WGS) entry which is preliminary data.</text>
</comment>
<proteinExistence type="predicted"/>
<evidence type="ECO:0000256" key="2">
    <source>
        <dbReference type="ARBA" id="ARBA00022475"/>
    </source>
</evidence>
<dbReference type="GO" id="GO:0015075">
    <property type="term" value="F:monoatomic ion transmembrane transporter activity"/>
    <property type="evidence" value="ECO:0007669"/>
    <property type="project" value="InterPro"/>
</dbReference>
<gene>
    <name evidence="7" type="ORF">HUK65_11685</name>
</gene>
<evidence type="ECO:0000256" key="6">
    <source>
        <dbReference type="SAM" id="Phobius"/>
    </source>
</evidence>
<evidence type="ECO:0008006" key="9">
    <source>
        <dbReference type="Google" id="ProtNLM"/>
    </source>
</evidence>
<feature type="transmembrane region" description="Helical" evidence="6">
    <location>
        <begin position="6"/>
        <end position="26"/>
    </location>
</feature>
<keyword evidence="4 6" id="KW-1133">Transmembrane helix</keyword>
<dbReference type="RefSeq" id="WP_179906453.1">
    <property type="nucleotide sequence ID" value="NZ_JACBXS010000023.1"/>
</dbReference>
<keyword evidence="2" id="KW-1003">Cell membrane</keyword>
<dbReference type="Proteomes" id="UP000529417">
    <property type="component" value="Unassembled WGS sequence"/>
</dbReference>
<protein>
    <recommendedName>
        <fullName evidence="9">Multisubunit sodium/proton antiporter MrpF subunit</fullName>
    </recommendedName>
</protein>
<accession>A0A7Z0I0H8</accession>
<keyword evidence="8" id="KW-1185">Reference proteome</keyword>
<dbReference type="EMBL" id="JACBXS010000023">
    <property type="protein sequence ID" value="NYS25653.1"/>
    <property type="molecule type" value="Genomic_DNA"/>
</dbReference>
<evidence type="ECO:0000256" key="4">
    <source>
        <dbReference type="ARBA" id="ARBA00022989"/>
    </source>
</evidence>
<evidence type="ECO:0000256" key="5">
    <source>
        <dbReference type="ARBA" id="ARBA00023136"/>
    </source>
</evidence>
<reference evidence="7 8" key="1">
    <citation type="journal article" date="2000" name="Arch. Microbiol.">
        <title>Rhodobaca bogoriensis gen. nov. and sp. nov., an alkaliphilic purple nonsulfur bacterium from African Rift Valley soda lakes.</title>
        <authorList>
            <person name="Milford A.D."/>
            <person name="Achenbach L.A."/>
            <person name="Jung D.O."/>
            <person name="Madigan M.T."/>
        </authorList>
    </citation>
    <scope>NUCLEOTIDE SEQUENCE [LARGE SCALE GENOMIC DNA]</scope>
    <source>
        <strain evidence="7 8">2376</strain>
    </source>
</reference>
<name>A0A7Z0I0H8_9RHOB</name>
<dbReference type="Pfam" id="PF04066">
    <property type="entry name" value="MrpF_PhaF"/>
    <property type="match status" value="1"/>
</dbReference>
<comment type="subcellular location">
    <subcellularLocation>
        <location evidence="1">Cell membrane</location>
        <topology evidence="1">Multi-pass membrane protein</topology>
    </subcellularLocation>
</comment>
<organism evidence="7 8">
    <name type="scientific">Rhabdonatronobacter sediminivivens</name>
    <dbReference type="NCBI Taxonomy" id="2743469"/>
    <lineage>
        <taxon>Bacteria</taxon>
        <taxon>Pseudomonadati</taxon>
        <taxon>Pseudomonadota</taxon>
        <taxon>Alphaproteobacteria</taxon>
        <taxon>Rhodobacterales</taxon>
        <taxon>Paracoccaceae</taxon>
        <taxon>Rhabdonatronobacter</taxon>
    </lineage>
</organism>
<evidence type="ECO:0000256" key="3">
    <source>
        <dbReference type="ARBA" id="ARBA00022692"/>
    </source>
</evidence>
<feature type="transmembrane region" description="Helical" evidence="6">
    <location>
        <begin position="62"/>
        <end position="82"/>
    </location>
</feature>
<evidence type="ECO:0000256" key="1">
    <source>
        <dbReference type="ARBA" id="ARBA00004651"/>
    </source>
</evidence>
<keyword evidence="5 6" id="KW-0472">Membrane</keyword>
<sequence>MTAGLFLSILLIILLLSVMGGLLAVLRGRAPAERIMAVQLFGTAAVAMLLILSRLMGMPALLDVALVFAVLAAVSLVAFVVLGRRGQG</sequence>
<evidence type="ECO:0000313" key="8">
    <source>
        <dbReference type="Proteomes" id="UP000529417"/>
    </source>
</evidence>
<dbReference type="AlphaFoldDB" id="A0A7Z0I0H8"/>
<dbReference type="GO" id="GO:0005886">
    <property type="term" value="C:plasma membrane"/>
    <property type="evidence" value="ECO:0007669"/>
    <property type="project" value="UniProtKB-SubCell"/>
</dbReference>
<keyword evidence="3 6" id="KW-0812">Transmembrane</keyword>
<feature type="transmembrane region" description="Helical" evidence="6">
    <location>
        <begin position="38"/>
        <end position="56"/>
    </location>
</feature>
<evidence type="ECO:0000313" key="7">
    <source>
        <dbReference type="EMBL" id="NYS25653.1"/>
    </source>
</evidence>